<name>A0A2N5W5Z1_9BASI</name>
<keyword evidence="3" id="KW-1185">Reference proteome</keyword>
<dbReference type="STRING" id="200324.A0A2N5W5Z1"/>
<comment type="caution">
    <text evidence="2">The sequence shown here is derived from an EMBL/GenBank/DDBJ whole genome shotgun (WGS) entry which is preliminary data.</text>
</comment>
<proteinExistence type="predicted"/>
<evidence type="ECO:0000313" key="3">
    <source>
        <dbReference type="Proteomes" id="UP000235388"/>
    </source>
</evidence>
<protein>
    <submittedName>
        <fullName evidence="2">Uncharacterized protein</fullName>
    </submittedName>
</protein>
<evidence type="ECO:0000313" key="2">
    <source>
        <dbReference type="EMBL" id="PLW57657.1"/>
    </source>
</evidence>
<reference evidence="2 3" key="1">
    <citation type="submission" date="2017-11" db="EMBL/GenBank/DDBJ databases">
        <title>De novo assembly and phasing of dikaryotic genomes from two isolates of Puccinia coronata f. sp. avenae, the causal agent of oat crown rust.</title>
        <authorList>
            <person name="Miller M.E."/>
            <person name="Zhang Y."/>
            <person name="Omidvar V."/>
            <person name="Sperschneider J."/>
            <person name="Schwessinger B."/>
            <person name="Raley C."/>
            <person name="Palmer J.M."/>
            <person name="Garnica D."/>
            <person name="Upadhyaya N."/>
            <person name="Rathjen J."/>
            <person name="Taylor J.M."/>
            <person name="Park R.F."/>
            <person name="Dodds P.N."/>
            <person name="Hirsch C.D."/>
            <person name="Kianian S.F."/>
            <person name="Figueroa M."/>
        </authorList>
    </citation>
    <scope>NUCLEOTIDE SEQUENCE [LARGE SCALE GENOMIC DNA]</scope>
    <source>
        <strain evidence="2">12NC29</strain>
    </source>
</reference>
<feature type="compositionally biased region" description="Low complexity" evidence="1">
    <location>
        <begin position="634"/>
        <end position="656"/>
    </location>
</feature>
<dbReference type="InterPro" id="IPR011990">
    <property type="entry name" value="TPR-like_helical_dom_sf"/>
</dbReference>
<dbReference type="Gene3D" id="1.25.40.10">
    <property type="entry name" value="Tetratricopeptide repeat domain"/>
    <property type="match status" value="1"/>
</dbReference>
<gene>
    <name evidence="2" type="ORF">PCANC_01146</name>
</gene>
<dbReference type="Proteomes" id="UP000235388">
    <property type="component" value="Unassembled WGS sequence"/>
</dbReference>
<organism evidence="2 3">
    <name type="scientific">Puccinia coronata f. sp. avenae</name>
    <dbReference type="NCBI Taxonomy" id="200324"/>
    <lineage>
        <taxon>Eukaryota</taxon>
        <taxon>Fungi</taxon>
        <taxon>Dikarya</taxon>
        <taxon>Basidiomycota</taxon>
        <taxon>Pucciniomycotina</taxon>
        <taxon>Pucciniomycetes</taxon>
        <taxon>Pucciniales</taxon>
        <taxon>Pucciniaceae</taxon>
        <taxon>Puccinia</taxon>
    </lineage>
</organism>
<dbReference type="AlphaFoldDB" id="A0A2N5W5Z1"/>
<feature type="region of interest" description="Disordered" evidence="1">
    <location>
        <begin position="634"/>
        <end position="668"/>
    </location>
</feature>
<sequence>MRKSILTTLKLEQPQKKLSSLLNFYLPTTQKKKKTTTTTTTIHEEGVQSIESYQRIREKRTNNNNNNNNNYHQSISHLIQQSRKTNNPTQVISLFHDLKHIWKYTPSDQDNRAYVDAAAATITTNTRSEQELALLIRLAIKYHLNHQLDTFLSEKPIPHYEDQLLIHGSLLLLLLLPPRLPRNNPQQRDNNVSLEFILDQLKKKIPLEDWIQQDLIQRLAADQSLELLLFQTLAQLSRGYSNRNHTINLVDRLLTHIPIPTDGTSIAFIQSIADRIHQTTNVDIFNEKHGRLAVKLFIRLSSSYSFEQVWEWYQLSKTRTGGRVLEPCLVSILKFKPELMRYPDRREQILSDFRGLAFVSKSLAPTDLIECIEHVLWLAIGIKSAPLAGLALHGDLISMLEGKQLMKSETMADLLGELLVLAESREQAYELYERLGRLGRATPRFFERLLREYLALCHAPPPRASFNERPQALPMPRLMAILHHMKQAGIPPDGQTYTVLLNHFSTVVRLNPRNLSTRLQLERIHTLIKLDANLEPDALLAHQLFKAFSYNALYDKAWAIWDQFFVPQKSSSPSSLHNIRAHQAWSKISNPTFATMFDLAGFESERHGDGRLNLRAIDGWRFLASQALLKVTAPTTPESPLPSSSSSSSSSSFTTTVGEEEPSGGTLKREMSCGYLNKNLFDAWVECLCRARRMEEALTLVFPEMDDGVCGTQAAAEGGGQMMPRETLDKDRLYRHVTRAFVDQRTLSILLRFCKREDLSNPHRLPPHSPYLPAVHAAIQTHFPTLWNSVRDQGPFN</sequence>
<accession>A0A2N5W5Z1</accession>
<dbReference type="EMBL" id="PGCJ01000009">
    <property type="protein sequence ID" value="PLW57657.1"/>
    <property type="molecule type" value="Genomic_DNA"/>
</dbReference>
<dbReference type="OrthoDB" id="185373at2759"/>
<evidence type="ECO:0000256" key="1">
    <source>
        <dbReference type="SAM" id="MobiDB-lite"/>
    </source>
</evidence>